<sequence length="106" mass="12391">MSREERAKQFMPFAALKGYPDALRKKEKIIVPKMELSEEYEEELDRRLRQVRKNDIVTAVYFHRGEYLKMTGMVSRIDATARVLKIVNTKIAFGDLYDIHVLQGGE</sequence>
<proteinExistence type="predicted"/>
<evidence type="ECO:0000313" key="1">
    <source>
        <dbReference type="EMBL" id="HJC39348.1"/>
    </source>
</evidence>
<dbReference type="AlphaFoldDB" id="A0A9D2NYV9"/>
<accession>A0A9D2NYV9</accession>
<evidence type="ECO:0000313" key="2">
    <source>
        <dbReference type="Proteomes" id="UP000823894"/>
    </source>
</evidence>
<gene>
    <name evidence="1" type="ORF">H9757_09855</name>
</gene>
<reference evidence="1" key="1">
    <citation type="journal article" date="2021" name="PeerJ">
        <title>Extensive microbial diversity within the chicken gut microbiome revealed by metagenomics and culture.</title>
        <authorList>
            <person name="Gilroy R."/>
            <person name="Ravi A."/>
            <person name="Getino M."/>
            <person name="Pursley I."/>
            <person name="Horton D.L."/>
            <person name="Alikhan N.F."/>
            <person name="Baker D."/>
            <person name="Gharbi K."/>
            <person name="Hall N."/>
            <person name="Watson M."/>
            <person name="Adriaenssens E.M."/>
            <person name="Foster-Nyarko E."/>
            <person name="Jarju S."/>
            <person name="Secka A."/>
            <person name="Antonio M."/>
            <person name="Oren A."/>
            <person name="Chaudhuri R.R."/>
            <person name="La Ragione R."/>
            <person name="Hildebrand F."/>
            <person name="Pallen M.J."/>
        </authorList>
    </citation>
    <scope>NUCLEOTIDE SEQUENCE</scope>
    <source>
        <strain evidence="1">ChiGjej1B1-1692</strain>
    </source>
</reference>
<dbReference type="Proteomes" id="UP000823894">
    <property type="component" value="Unassembled WGS sequence"/>
</dbReference>
<dbReference type="Pfam" id="PF08863">
    <property type="entry name" value="YolD"/>
    <property type="match status" value="1"/>
</dbReference>
<dbReference type="EMBL" id="DWWK01000156">
    <property type="protein sequence ID" value="HJC39348.1"/>
    <property type="molecule type" value="Genomic_DNA"/>
</dbReference>
<protein>
    <submittedName>
        <fullName evidence="1">YolD-like family protein</fullName>
    </submittedName>
</protein>
<organism evidence="1 2">
    <name type="scientific">Candidatus Mediterraneibacter faecigallinarum</name>
    <dbReference type="NCBI Taxonomy" id="2838669"/>
    <lineage>
        <taxon>Bacteria</taxon>
        <taxon>Bacillati</taxon>
        <taxon>Bacillota</taxon>
        <taxon>Clostridia</taxon>
        <taxon>Lachnospirales</taxon>
        <taxon>Lachnospiraceae</taxon>
        <taxon>Mediterraneibacter</taxon>
    </lineage>
</organism>
<name>A0A9D2NYV9_9FIRM</name>
<comment type="caution">
    <text evidence="1">The sequence shown here is derived from an EMBL/GenBank/DDBJ whole genome shotgun (WGS) entry which is preliminary data.</text>
</comment>
<reference evidence="1" key="2">
    <citation type="submission" date="2021-04" db="EMBL/GenBank/DDBJ databases">
        <authorList>
            <person name="Gilroy R."/>
        </authorList>
    </citation>
    <scope>NUCLEOTIDE SEQUENCE</scope>
    <source>
        <strain evidence="1">ChiGjej1B1-1692</strain>
    </source>
</reference>
<dbReference type="InterPro" id="IPR014962">
    <property type="entry name" value="YolD"/>
</dbReference>